<proteinExistence type="predicted"/>
<evidence type="ECO:0000256" key="1">
    <source>
        <dbReference type="SAM" id="Phobius"/>
    </source>
</evidence>
<keyword evidence="1" id="KW-0472">Membrane</keyword>
<dbReference type="EMBL" id="OU342829">
    <property type="protein sequence ID" value="CAG7580312.1"/>
    <property type="molecule type" value="Genomic_DNA"/>
</dbReference>
<sequence>MKIIKLYLSILSSIFIMITFGILAIHTGYYTPGYLIFSLLLLGVSLLGAKTTEDKIKIFKRAKLIKESRIENKKD</sequence>
<name>A0A8D9CCW8_9VIRU</name>
<feature type="transmembrane region" description="Helical" evidence="1">
    <location>
        <begin position="7"/>
        <end position="25"/>
    </location>
</feature>
<accession>A0A8D9CCW8</accession>
<keyword evidence="1" id="KW-1133">Transmembrane helix</keyword>
<organism evidence="2">
    <name type="scientific">uncultured marine phage</name>
    <dbReference type="NCBI Taxonomy" id="707152"/>
    <lineage>
        <taxon>Viruses</taxon>
        <taxon>environmental samples</taxon>
    </lineage>
</organism>
<keyword evidence="1" id="KW-0812">Transmembrane</keyword>
<feature type="transmembrane region" description="Helical" evidence="1">
    <location>
        <begin position="31"/>
        <end position="49"/>
    </location>
</feature>
<evidence type="ECO:0000313" key="2">
    <source>
        <dbReference type="EMBL" id="CAG7580312.1"/>
    </source>
</evidence>
<gene>
    <name evidence="2" type="ORF">SLAVMIC_00352</name>
</gene>
<reference evidence="2" key="1">
    <citation type="submission" date="2021-06" db="EMBL/GenBank/DDBJ databases">
        <authorList>
            <person name="Gannon L."/>
            <person name="Redgwell R T."/>
            <person name="Michniewski S."/>
            <person name="Harrison D C."/>
            <person name="Millard A."/>
        </authorList>
    </citation>
    <scope>NUCLEOTIDE SEQUENCE</scope>
</reference>
<protein>
    <submittedName>
        <fullName evidence="2">Uncharacterized protein</fullName>
    </submittedName>
</protein>